<dbReference type="Pfam" id="PF02706">
    <property type="entry name" value="Wzz"/>
    <property type="match status" value="1"/>
</dbReference>
<evidence type="ECO:0000256" key="6">
    <source>
        <dbReference type="SAM" id="Phobius"/>
    </source>
</evidence>
<dbReference type="InterPro" id="IPR050445">
    <property type="entry name" value="Bact_polysacc_biosynth/exp"/>
</dbReference>
<keyword evidence="8" id="KW-0808">Transferase</keyword>
<dbReference type="EC" id="2.7.10.2" evidence="8"/>
<dbReference type="GO" id="GO:0004715">
    <property type="term" value="F:non-membrane spanning protein tyrosine kinase activity"/>
    <property type="evidence" value="ECO:0007669"/>
    <property type="project" value="UniProtKB-EC"/>
</dbReference>
<evidence type="ECO:0000313" key="9">
    <source>
        <dbReference type="Proteomes" id="UP000003302"/>
    </source>
</evidence>
<comment type="caution">
    <text evidence="8">The sequence shown here is derived from an EMBL/GenBank/DDBJ whole genome shotgun (WGS) entry which is preliminary data.</text>
</comment>
<evidence type="ECO:0000256" key="4">
    <source>
        <dbReference type="ARBA" id="ARBA00022989"/>
    </source>
</evidence>
<evidence type="ECO:0000256" key="1">
    <source>
        <dbReference type="ARBA" id="ARBA00004651"/>
    </source>
</evidence>
<proteinExistence type="predicted"/>
<evidence type="ECO:0000256" key="5">
    <source>
        <dbReference type="ARBA" id="ARBA00023136"/>
    </source>
</evidence>
<keyword evidence="3 6" id="KW-0812">Transmembrane</keyword>
<accession>A0A6N3QKU1</accession>
<comment type="subcellular location">
    <subcellularLocation>
        <location evidence="1">Cell membrane</location>
        <topology evidence="1">Multi-pass membrane protein</topology>
    </subcellularLocation>
</comment>
<keyword evidence="5 6" id="KW-0472">Membrane</keyword>
<keyword evidence="4 6" id="KW-1133">Transmembrane helix</keyword>
<name>A0A6N3QKU1_SHIFL</name>
<evidence type="ECO:0000256" key="2">
    <source>
        <dbReference type="ARBA" id="ARBA00022475"/>
    </source>
</evidence>
<dbReference type="PANTHER" id="PTHR32309">
    <property type="entry name" value="TYROSINE-PROTEIN KINASE"/>
    <property type="match status" value="1"/>
</dbReference>
<dbReference type="EMBL" id="AERO01000166">
    <property type="protein sequence ID" value="EFW58538.1"/>
    <property type="molecule type" value="Genomic_DNA"/>
</dbReference>
<keyword evidence="2" id="KW-1003">Cell membrane</keyword>
<feature type="domain" description="Polysaccharide chain length determinant N-terminal" evidence="7">
    <location>
        <begin position="16"/>
        <end position="107"/>
    </location>
</feature>
<keyword evidence="8" id="KW-0418">Kinase</keyword>
<dbReference type="GO" id="GO:0005886">
    <property type="term" value="C:plasma membrane"/>
    <property type="evidence" value="ECO:0007669"/>
    <property type="project" value="UniProtKB-SubCell"/>
</dbReference>
<evidence type="ECO:0000256" key="3">
    <source>
        <dbReference type="ARBA" id="ARBA00022692"/>
    </source>
</evidence>
<sequence>MTEKVKQHAAPVTGSDEIDIGRLVGTVIEARWWVIGITAVFVLCAVVYTFFATPIYSADALVQIEQNSGNSLVQDIGSALANKPPASDAEIQLIRSRLVLGKTVDDLDLDIAVSKNTFPIFGAGWDRLMGRQNETVKVTTFNRPKEMAD</sequence>
<feature type="transmembrane region" description="Helical" evidence="6">
    <location>
        <begin position="32"/>
        <end position="51"/>
    </location>
</feature>
<evidence type="ECO:0000313" key="8">
    <source>
        <dbReference type="EMBL" id="EFW58538.1"/>
    </source>
</evidence>
<dbReference type="AlphaFoldDB" id="A0A6N3QKU1"/>
<organism evidence="8 9">
    <name type="scientific">Shigella flexneri CDC 796-83</name>
    <dbReference type="NCBI Taxonomy" id="945360"/>
    <lineage>
        <taxon>Bacteria</taxon>
        <taxon>Pseudomonadati</taxon>
        <taxon>Pseudomonadota</taxon>
        <taxon>Gammaproteobacteria</taxon>
        <taxon>Enterobacterales</taxon>
        <taxon>Enterobacteriaceae</taxon>
        <taxon>Shigella</taxon>
    </lineage>
</organism>
<reference evidence="8 9" key="1">
    <citation type="submission" date="2011-01" db="EMBL/GenBank/DDBJ databases">
        <title>Shigella flexneri CDC 796-83 whole genome shotgun sequencing project.</title>
        <authorList>
            <person name="Mane S.P."/>
            <person name="Sobral B.W."/>
            <person name="Cebula T."/>
            <person name="Chertkov O."/>
            <person name="Munk A.C."/>
            <person name="Tapia R."/>
            <person name="Green L."/>
            <person name="Rogers Y."/>
            <person name="Detter J.C."/>
            <person name="Bruce D."/>
            <person name="Brettin T.S."/>
        </authorList>
    </citation>
    <scope>NUCLEOTIDE SEQUENCE [LARGE SCALE GENOMIC DNA]</scope>
    <source>
        <strain evidence="8 9">CDC 796-83</strain>
    </source>
</reference>
<evidence type="ECO:0000259" key="7">
    <source>
        <dbReference type="Pfam" id="PF02706"/>
    </source>
</evidence>
<gene>
    <name evidence="8" type="ORF">SGF_04095</name>
</gene>
<dbReference type="Proteomes" id="UP000003302">
    <property type="component" value="Unassembled WGS sequence"/>
</dbReference>
<dbReference type="InterPro" id="IPR003856">
    <property type="entry name" value="LPS_length_determ_N"/>
</dbReference>
<protein>
    <submittedName>
        <fullName evidence="8">Tyrosine-protein kinase Wzc</fullName>
        <ecNumber evidence="8">2.7.10.2</ecNumber>
    </submittedName>
</protein>
<dbReference type="PANTHER" id="PTHR32309:SF32">
    <property type="entry name" value="TYROSINE-PROTEIN KINASE ETK-RELATED"/>
    <property type="match status" value="1"/>
</dbReference>